<accession>A0A109IMP6</accession>
<dbReference type="Proteomes" id="UP000198226">
    <property type="component" value="Chromosome I"/>
</dbReference>
<keyword evidence="2" id="KW-1185">Reference proteome</keyword>
<dbReference type="AlphaFoldDB" id="A0A109IMP6"/>
<dbReference type="RefSeq" id="WP_067304499.1">
    <property type="nucleotide sequence ID" value="NZ_LRMV01000024.1"/>
</dbReference>
<proteinExistence type="predicted"/>
<evidence type="ECO:0000313" key="2">
    <source>
        <dbReference type="Proteomes" id="UP000198226"/>
    </source>
</evidence>
<organism evidence="1 2">
    <name type="scientific">Micromonospora rifamycinica</name>
    <dbReference type="NCBI Taxonomy" id="291594"/>
    <lineage>
        <taxon>Bacteria</taxon>
        <taxon>Bacillati</taxon>
        <taxon>Actinomycetota</taxon>
        <taxon>Actinomycetes</taxon>
        <taxon>Micromonosporales</taxon>
        <taxon>Micromonosporaceae</taxon>
        <taxon>Micromonospora</taxon>
    </lineage>
</organism>
<name>A0A109IMP6_9ACTN</name>
<dbReference type="EMBL" id="LT607752">
    <property type="protein sequence ID" value="SCG74379.1"/>
    <property type="molecule type" value="Genomic_DNA"/>
</dbReference>
<sequence length="262" mass="29213">MSTAQQAELAAPLPYPRWERFVDRHRGRQSGRRRAPGYSNLIAHLDGGAPITAPHHEKLNRQCLVRMHDELLDFEKRVAVTGQRVVRLRHDLVAAELSLKRGAVALAAAKAPLTEDELRPRNPTELTLDGAALLSRRTAMRAHRIAVAAAEYERRIAVIDSLQAAIGDARQEIEREFRIAQARVARLREHYALRAATFWEAVSLTHPEGRQFAVLLPRIRQELPAWVGRSAGDVATELSRLTQITTADTGDGQEGEDREATA</sequence>
<gene>
    <name evidence="1" type="ORF">GA0070623_3882</name>
</gene>
<evidence type="ECO:0000313" key="1">
    <source>
        <dbReference type="EMBL" id="SCG74379.1"/>
    </source>
</evidence>
<reference evidence="2" key="1">
    <citation type="submission" date="2016-06" db="EMBL/GenBank/DDBJ databases">
        <authorList>
            <person name="Varghese N."/>
            <person name="Submissions Spin"/>
        </authorList>
    </citation>
    <scope>NUCLEOTIDE SEQUENCE [LARGE SCALE GENOMIC DNA]</scope>
    <source>
        <strain evidence="2">DSM 44983</strain>
    </source>
</reference>
<protein>
    <submittedName>
        <fullName evidence="1">Uncharacterized protein</fullName>
    </submittedName>
</protein>